<organism evidence="2 3">
    <name type="scientific">Sulfurimonas sediminis</name>
    <dbReference type="NCBI Taxonomy" id="2590020"/>
    <lineage>
        <taxon>Bacteria</taxon>
        <taxon>Pseudomonadati</taxon>
        <taxon>Campylobacterota</taxon>
        <taxon>Epsilonproteobacteria</taxon>
        <taxon>Campylobacterales</taxon>
        <taxon>Sulfurimonadaceae</taxon>
        <taxon>Sulfurimonas</taxon>
    </lineage>
</organism>
<protein>
    <submittedName>
        <fullName evidence="2">Uncharacterized protein</fullName>
    </submittedName>
</protein>
<keyword evidence="3" id="KW-1185">Reference proteome</keyword>
<proteinExistence type="predicted"/>
<dbReference type="PROSITE" id="PS51257">
    <property type="entry name" value="PROKAR_LIPOPROTEIN"/>
    <property type="match status" value="1"/>
</dbReference>
<feature type="signal peptide" evidence="1">
    <location>
        <begin position="1"/>
        <end position="22"/>
    </location>
</feature>
<evidence type="ECO:0000313" key="2">
    <source>
        <dbReference type="EMBL" id="QOP44302.1"/>
    </source>
</evidence>
<reference evidence="2 3" key="1">
    <citation type="submission" date="2019-06" db="EMBL/GenBank/DDBJ databases">
        <title>Sulfurimonas gotlandica sp. nov., a chemoautotrophic and psychrotolerant epsilonproteobacterium isolated from a pelagic redoxcline, and an emended description of the genus Sulfurimonas.</title>
        <authorList>
            <person name="Wang S."/>
            <person name="Jiang L."/>
            <person name="Shao Z."/>
        </authorList>
    </citation>
    <scope>NUCLEOTIDE SEQUENCE [LARGE SCALE GENOMIC DNA]</scope>
    <source>
        <strain evidence="2 3">S2-6</strain>
    </source>
</reference>
<gene>
    <name evidence="2" type="ORF">FJR45_10250</name>
</gene>
<dbReference type="Proteomes" id="UP000593719">
    <property type="component" value="Chromosome"/>
</dbReference>
<feature type="chain" id="PRO_5032313027" evidence="1">
    <location>
        <begin position="23"/>
        <end position="700"/>
    </location>
</feature>
<dbReference type="KEGG" id="ssei:FJR45_10250"/>
<accession>A0A7M1B6I0</accession>
<keyword evidence="1" id="KW-0732">Signal</keyword>
<dbReference type="AlphaFoldDB" id="A0A7M1B6I0"/>
<name>A0A7M1B6I0_9BACT</name>
<sequence>MALIKIFIASIVLMFSISGCQGTNSDSSTIVVNSALGVPSVKIRLENSNIDITANAQTAQVKVLAFDENNQSLQSGSVFVRYPSEIVSQNVSGGTFRENEVAITNGEAIFTFVGPDPLKAINPLDFTFVYKEDTNVTTNLTVNYKPAVPTVILTNNSVTVTTNSQIVNIDVKVISEDNTPYPDGNVKIFYPDDVRSGRDIGEFASPTVAVSNGIASFVYTAPSRLDENTSDIVFKFYHEANPLEPKTFTVKIVPDVNQTVLNSYLLQSTLSDENATIGINSSKLMSFFITDDTNTPISDSNVTSVTIEMLNPILGQLEDTKGNSGNSLTIQNNNNVTVNLQTNTVSGILPLKVTAVFTDSNNNQQTLTKVFNIVVLSGPPSAISFSYAGTDSQSKQNDAKMIEHWVITVTDRYNNLVNTNPAVSMGAIVGYVKSSPRAASNAGNYLYYEPTEVNGTINSSSNNFTTTANVFDNVDQTNDYLVTFGDGYTYNVSGKWDINTNNSNTLDLQDTYEGNDTSNLGFAVGHNYRQDTCEFGTEWVANVYPEDAGNYVIDSTGSMRINVEYDYYLVGKDVVLWANLVGKQYDNNTTVKIGEARKITLRGAGLVGESYNFAKGFSGLVRLKVSIADTIEWYRNARFGYNIQVTADDANWTVTGSSMDNSITSCGNNRGTGYVDINFTSPTGSAGTVSLTNLILLNEF</sequence>
<evidence type="ECO:0000313" key="3">
    <source>
        <dbReference type="Proteomes" id="UP000593719"/>
    </source>
</evidence>
<dbReference type="EMBL" id="CP041235">
    <property type="protein sequence ID" value="QOP44302.1"/>
    <property type="molecule type" value="Genomic_DNA"/>
</dbReference>
<evidence type="ECO:0000256" key="1">
    <source>
        <dbReference type="SAM" id="SignalP"/>
    </source>
</evidence>